<dbReference type="STRING" id="529505.SAMN05421761_11548"/>
<dbReference type="Proteomes" id="UP000186026">
    <property type="component" value="Unassembled WGS sequence"/>
</dbReference>
<evidence type="ECO:0000313" key="2">
    <source>
        <dbReference type="Proteomes" id="UP000186026"/>
    </source>
</evidence>
<name>A0A1N7PBY6_9BACT</name>
<dbReference type="EMBL" id="FTOP01000015">
    <property type="protein sequence ID" value="SIT08104.1"/>
    <property type="molecule type" value="Genomic_DNA"/>
</dbReference>
<protein>
    <submittedName>
        <fullName evidence="1">Uncharacterized protein</fullName>
    </submittedName>
</protein>
<accession>A0A1N7PBY6</accession>
<dbReference type="RefSeq" id="WP_076502556.1">
    <property type="nucleotide sequence ID" value="NZ_FTOP01000015.1"/>
</dbReference>
<gene>
    <name evidence="1" type="ORF">SAMN05421761_11548</name>
</gene>
<evidence type="ECO:0000313" key="1">
    <source>
        <dbReference type="EMBL" id="SIT08104.1"/>
    </source>
</evidence>
<sequence length="175" mass="20579">MKKQYTLLTIAFLVLINLSGFGQTEPYETINKSLETPVEPKLLWPWEDELLKDANVSDFSASYKLRFSEKENSELVIDFKNFEKMVSAVYLKDQVSGKLLAEILEKSISDDFEPVFEQTDGEDIFYMYSNGDKNQEEVYFLATSKEKYELLYFKYKPNTKEKNRLQFQLKNVLNK</sequence>
<proteinExistence type="predicted"/>
<dbReference type="OrthoDB" id="838516at2"/>
<organism evidence="1 2">
    <name type="scientific">Belliella pelovolcani</name>
    <dbReference type="NCBI Taxonomy" id="529505"/>
    <lineage>
        <taxon>Bacteria</taxon>
        <taxon>Pseudomonadati</taxon>
        <taxon>Bacteroidota</taxon>
        <taxon>Cytophagia</taxon>
        <taxon>Cytophagales</taxon>
        <taxon>Cyclobacteriaceae</taxon>
        <taxon>Belliella</taxon>
    </lineage>
</organism>
<dbReference type="AlphaFoldDB" id="A0A1N7PBY6"/>
<reference evidence="2" key="1">
    <citation type="submission" date="2017-01" db="EMBL/GenBank/DDBJ databases">
        <authorList>
            <person name="Varghese N."/>
            <person name="Submissions S."/>
        </authorList>
    </citation>
    <scope>NUCLEOTIDE SEQUENCE [LARGE SCALE GENOMIC DNA]</scope>
    <source>
        <strain evidence="2">DSM 46698</strain>
    </source>
</reference>
<keyword evidence="2" id="KW-1185">Reference proteome</keyword>